<reference evidence="4 6" key="3">
    <citation type="journal article" date="2016" name="Proc. Natl. Acad. Sci. U.S.A.">
        <title>Comparative genomics of biotechnologically important yeasts.</title>
        <authorList>
            <person name="Riley R."/>
            <person name="Haridas S."/>
            <person name="Wolfe K.H."/>
            <person name="Lopes M.R."/>
            <person name="Hittinger C.T."/>
            <person name="Goeker M."/>
            <person name="Salamov A.A."/>
            <person name="Wisecaver J.H."/>
            <person name="Long T.M."/>
            <person name="Calvey C.H."/>
            <person name="Aerts A.L."/>
            <person name="Barry K.W."/>
            <person name="Choi C."/>
            <person name="Clum A."/>
            <person name="Coughlan A.Y."/>
            <person name="Deshpande S."/>
            <person name="Douglass A.P."/>
            <person name="Hanson S.J."/>
            <person name="Klenk H.-P."/>
            <person name="LaButti K.M."/>
            <person name="Lapidus A."/>
            <person name="Lindquist E.A."/>
            <person name="Lipzen A.M."/>
            <person name="Meier-Kolthoff J.P."/>
            <person name="Ohm R.A."/>
            <person name="Otillar R.P."/>
            <person name="Pangilinan J.L."/>
            <person name="Peng Y."/>
            <person name="Rokas A."/>
            <person name="Rosa C.A."/>
            <person name="Scheuner C."/>
            <person name="Sibirny A.A."/>
            <person name="Slot J.C."/>
            <person name="Stielow J.B."/>
            <person name="Sun H."/>
            <person name="Kurtzman C.P."/>
            <person name="Blackwell M."/>
            <person name="Grigoriev I.V."/>
            <person name="Jeffries T.W."/>
        </authorList>
    </citation>
    <scope>NUCLEOTIDE SEQUENCE [LARGE SCALE GENOMIC DNA]</scope>
    <source>
        <strain evidence="6">ATCC 18201 / CBS 1600 / BCRC 20928 / JCM 3617 / NBRC 0987 / NRRL Y-1542</strain>
        <strain evidence="4">NRRL Y-1542</strain>
    </source>
</reference>
<reference evidence="3" key="1">
    <citation type="submission" date="2014-12" db="EMBL/GenBank/DDBJ databases">
        <authorList>
            <person name="Jaenicke S."/>
        </authorList>
    </citation>
    <scope>NUCLEOTIDE SEQUENCE [LARGE SCALE GENOMIC DNA]</scope>
    <source>
        <strain evidence="3">CBS1600</strain>
    </source>
</reference>
<reference evidence="5" key="2">
    <citation type="journal article" date="2015" name="J. Biotechnol.">
        <title>The structure of the Cyberlindnera jadinii genome and its relation to Candida utilis analyzed by the occurrence of single nucleotide polymorphisms.</title>
        <authorList>
            <person name="Rupp O."/>
            <person name="Brinkrolf K."/>
            <person name="Buerth C."/>
            <person name="Kunigo M."/>
            <person name="Schneider J."/>
            <person name="Jaenicke S."/>
            <person name="Goesmann A."/>
            <person name="Puehler A."/>
            <person name="Jaeger K.-E."/>
            <person name="Ernst J.F."/>
        </authorList>
    </citation>
    <scope>NUCLEOTIDE SEQUENCE [LARGE SCALE GENOMIC DNA]</scope>
    <source>
        <strain evidence="5">ATCC 18201 / CBS 1600 / BCRC 20928 / JCM 3617 / NBRC 0987 / NRRL Y-1542</strain>
    </source>
</reference>
<feature type="domain" description="K Homology" evidence="2">
    <location>
        <begin position="78"/>
        <end position="161"/>
    </location>
</feature>
<protein>
    <recommendedName>
        <fullName evidence="2">K Homology domain-containing protein</fullName>
    </recommendedName>
</protein>
<dbReference type="EMBL" id="KV453932">
    <property type="protein sequence ID" value="ODV72936.1"/>
    <property type="molecule type" value="Genomic_DNA"/>
</dbReference>
<sequence length="171" mass="19047">MNSSSADCIMDYIHANVVALDVNMALNKFIGRQQDSHVQELVEYRGIACVCSDEESHGHNGDGDDSFEDQKENNIADIRICKHVQLTRKEITYLIGKRGTKISKIREISGAVVKVVPLNTAINGINTVGFGRCKQLTQFLRVSGSSKQVNTALSMIETEVYHYRIHGVTDY</sequence>
<dbReference type="EMBL" id="CDQK01000001">
    <property type="protein sequence ID" value="CEP20403.1"/>
    <property type="molecule type" value="Genomic_DNA"/>
</dbReference>
<gene>
    <name evidence="3" type="ORF">BN1211_0246</name>
    <name evidence="4" type="ORF">CYBJADRAFT_173457</name>
</gene>
<dbReference type="InterPro" id="IPR004087">
    <property type="entry name" value="KH_dom"/>
</dbReference>
<dbReference type="Pfam" id="PF00013">
    <property type="entry name" value="KH_1"/>
    <property type="match status" value="1"/>
</dbReference>
<evidence type="ECO:0000313" key="6">
    <source>
        <dbReference type="Proteomes" id="UP000094389"/>
    </source>
</evidence>
<dbReference type="AlphaFoldDB" id="A0A0H5BY66"/>
<dbReference type="PROSITE" id="PS50084">
    <property type="entry name" value="KH_TYPE_1"/>
    <property type="match status" value="1"/>
</dbReference>
<proteinExistence type="predicted"/>
<evidence type="ECO:0000256" key="1">
    <source>
        <dbReference type="PROSITE-ProRule" id="PRU00117"/>
    </source>
</evidence>
<dbReference type="InterPro" id="IPR004088">
    <property type="entry name" value="KH_dom_type_1"/>
</dbReference>
<evidence type="ECO:0000313" key="5">
    <source>
        <dbReference type="Proteomes" id="UP000038830"/>
    </source>
</evidence>
<dbReference type="InterPro" id="IPR036612">
    <property type="entry name" value="KH_dom_type_1_sf"/>
</dbReference>
<dbReference type="SMART" id="SM00322">
    <property type="entry name" value="KH"/>
    <property type="match status" value="1"/>
</dbReference>
<evidence type="ECO:0000259" key="2">
    <source>
        <dbReference type="SMART" id="SM00322"/>
    </source>
</evidence>
<dbReference type="SUPFAM" id="SSF54791">
    <property type="entry name" value="Eukaryotic type KH-domain (KH-domain type I)"/>
    <property type="match status" value="1"/>
</dbReference>
<dbReference type="Gene3D" id="3.30.1370.10">
    <property type="entry name" value="K Homology domain, type 1"/>
    <property type="match status" value="1"/>
</dbReference>
<keyword evidence="1" id="KW-0694">RNA-binding</keyword>
<name>A0A0H5BY66_CYBJN</name>
<keyword evidence="6" id="KW-1185">Reference proteome</keyword>
<evidence type="ECO:0000313" key="3">
    <source>
        <dbReference type="EMBL" id="CEP20403.1"/>
    </source>
</evidence>
<accession>A0A0H5BY66</accession>
<accession>A0A1E4S0B2</accession>
<dbReference type="Proteomes" id="UP000038830">
    <property type="component" value="Unassembled WGS sequence"/>
</dbReference>
<organism evidence="3 5">
    <name type="scientific">Cyberlindnera jadinii (strain ATCC 18201 / CBS 1600 / BCRC 20928 / JCM 3617 / NBRC 0987 / NRRL Y-1542)</name>
    <name type="common">Torula yeast</name>
    <name type="synonym">Candida utilis</name>
    <dbReference type="NCBI Taxonomy" id="983966"/>
    <lineage>
        <taxon>Eukaryota</taxon>
        <taxon>Fungi</taxon>
        <taxon>Dikarya</taxon>
        <taxon>Ascomycota</taxon>
        <taxon>Saccharomycotina</taxon>
        <taxon>Saccharomycetes</taxon>
        <taxon>Phaffomycetales</taxon>
        <taxon>Phaffomycetaceae</taxon>
        <taxon>Cyberlindnera</taxon>
    </lineage>
</organism>
<dbReference type="OrthoDB" id="442947at2759"/>
<evidence type="ECO:0000313" key="4">
    <source>
        <dbReference type="EMBL" id="ODV72936.1"/>
    </source>
</evidence>
<dbReference type="Proteomes" id="UP000094389">
    <property type="component" value="Unassembled WGS sequence"/>
</dbReference>
<dbReference type="GO" id="GO:0003723">
    <property type="term" value="F:RNA binding"/>
    <property type="evidence" value="ECO:0007669"/>
    <property type="project" value="UniProtKB-UniRule"/>
</dbReference>